<dbReference type="EMBL" id="KN834091">
    <property type="protein sequence ID" value="KIK12338.1"/>
    <property type="molecule type" value="Genomic_DNA"/>
</dbReference>
<sequence>MSTYTNYNQAHDNVQSRGAPHDSYGICITFLSGFSQSLSTRPPAYLWESCHLFFLHLLFSPLERAEFLPPPSQHQLCHSIISPINTPTSRRHHPPPTAILICVGRCKSESLLGLSPNKYDVNS</sequence>
<organism evidence="1 2">
    <name type="scientific">Pisolithus microcarpus 441</name>
    <dbReference type="NCBI Taxonomy" id="765257"/>
    <lineage>
        <taxon>Eukaryota</taxon>
        <taxon>Fungi</taxon>
        <taxon>Dikarya</taxon>
        <taxon>Basidiomycota</taxon>
        <taxon>Agaricomycotina</taxon>
        <taxon>Agaricomycetes</taxon>
        <taxon>Agaricomycetidae</taxon>
        <taxon>Boletales</taxon>
        <taxon>Sclerodermatineae</taxon>
        <taxon>Pisolithaceae</taxon>
        <taxon>Pisolithus</taxon>
    </lineage>
</organism>
<dbReference type="HOGENOM" id="CLU_2016161_0_0_1"/>
<keyword evidence="2" id="KW-1185">Reference proteome</keyword>
<dbReference type="AlphaFoldDB" id="A0A0C9YWR4"/>
<evidence type="ECO:0000313" key="2">
    <source>
        <dbReference type="Proteomes" id="UP000054018"/>
    </source>
</evidence>
<gene>
    <name evidence="1" type="ORF">PISMIDRAFT_453392</name>
</gene>
<reference evidence="1 2" key="1">
    <citation type="submission" date="2014-04" db="EMBL/GenBank/DDBJ databases">
        <authorList>
            <consortium name="DOE Joint Genome Institute"/>
            <person name="Kuo A."/>
            <person name="Kohler A."/>
            <person name="Costa M.D."/>
            <person name="Nagy L.G."/>
            <person name="Floudas D."/>
            <person name="Copeland A."/>
            <person name="Barry K.W."/>
            <person name="Cichocki N."/>
            <person name="Veneault-Fourrey C."/>
            <person name="LaButti K."/>
            <person name="Lindquist E.A."/>
            <person name="Lipzen A."/>
            <person name="Lundell T."/>
            <person name="Morin E."/>
            <person name="Murat C."/>
            <person name="Sun H."/>
            <person name="Tunlid A."/>
            <person name="Henrissat B."/>
            <person name="Grigoriev I.V."/>
            <person name="Hibbett D.S."/>
            <person name="Martin F."/>
            <person name="Nordberg H.P."/>
            <person name="Cantor M.N."/>
            <person name="Hua S.X."/>
        </authorList>
    </citation>
    <scope>NUCLEOTIDE SEQUENCE [LARGE SCALE GENOMIC DNA]</scope>
    <source>
        <strain evidence="1 2">441</strain>
    </source>
</reference>
<proteinExistence type="predicted"/>
<accession>A0A0C9YWR4</accession>
<dbReference type="Proteomes" id="UP000054018">
    <property type="component" value="Unassembled WGS sequence"/>
</dbReference>
<reference evidence="2" key="2">
    <citation type="submission" date="2015-01" db="EMBL/GenBank/DDBJ databases">
        <title>Evolutionary Origins and Diversification of the Mycorrhizal Mutualists.</title>
        <authorList>
            <consortium name="DOE Joint Genome Institute"/>
            <consortium name="Mycorrhizal Genomics Consortium"/>
            <person name="Kohler A."/>
            <person name="Kuo A."/>
            <person name="Nagy L.G."/>
            <person name="Floudas D."/>
            <person name="Copeland A."/>
            <person name="Barry K.W."/>
            <person name="Cichocki N."/>
            <person name="Veneault-Fourrey C."/>
            <person name="LaButti K."/>
            <person name="Lindquist E.A."/>
            <person name="Lipzen A."/>
            <person name="Lundell T."/>
            <person name="Morin E."/>
            <person name="Murat C."/>
            <person name="Riley R."/>
            <person name="Ohm R."/>
            <person name="Sun H."/>
            <person name="Tunlid A."/>
            <person name="Henrissat B."/>
            <person name="Grigoriev I.V."/>
            <person name="Hibbett D.S."/>
            <person name="Martin F."/>
        </authorList>
    </citation>
    <scope>NUCLEOTIDE SEQUENCE [LARGE SCALE GENOMIC DNA]</scope>
    <source>
        <strain evidence="2">441</strain>
    </source>
</reference>
<name>A0A0C9YWR4_9AGAM</name>
<protein>
    <submittedName>
        <fullName evidence="1">Uncharacterized protein</fullName>
    </submittedName>
</protein>
<evidence type="ECO:0000313" key="1">
    <source>
        <dbReference type="EMBL" id="KIK12338.1"/>
    </source>
</evidence>